<reference evidence="4" key="1">
    <citation type="journal article" date="2023" name="Nat. Commun.">
        <title>Diploid and tetraploid genomes of Acorus and the evolution of monocots.</title>
        <authorList>
            <person name="Ma L."/>
            <person name="Liu K.W."/>
            <person name="Li Z."/>
            <person name="Hsiao Y.Y."/>
            <person name="Qi Y."/>
            <person name="Fu T."/>
            <person name="Tang G.D."/>
            <person name="Zhang D."/>
            <person name="Sun W.H."/>
            <person name="Liu D.K."/>
            <person name="Li Y."/>
            <person name="Chen G.Z."/>
            <person name="Liu X.D."/>
            <person name="Liao X.Y."/>
            <person name="Jiang Y.T."/>
            <person name="Yu X."/>
            <person name="Hao Y."/>
            <person name="Huang J."/>
            <person name="Zhao X.W."/>
            <person name="Ke S."/>
            <person name="Chen Y.Y."/>
            <person name="Wu W.L."/>
            <person name="Hsu J.L."/>
            <person name="Lin Y.F."/>
            <person name="Huang M.D."/>
            <person name="Li C.Y."/>
            <person name="Huang L."/>
            <person name="Wang Z.W."/>
            <person name="Zhao X."/>
            <person name="Zhong W.Y."/>
            <person name="Peng D.H."/>
            <person name="Ahmad S."/>
            <person name="Lan S."/>
            <person name="Zhang J.S."/>
            <person name="Tsai W.C."/>
            <person name="Van de Peer Y."/>
            <person name="Liu Z.J."/>
        </authorList>
    </citation>
    <scope>NUCLEOTIDE SEQUENCE</scope>
    <source>
        <strain evidence="4">CP</strain>
    </source>
</reference>
<dbReference type="InterPro" id="IPR013083">
    <property type="entry name" value="Znf_RING/FYVE/PHD"/>
</dbReference>
<organism evidence="4 5">
    <name type="scientific">Acorus calamus</name>
    <name type="common">Sweet flag</name>
    <dbReference type="NCBI Taxonomy" id="4465"/>
    <lineage>
        <taxon>Eukaryota</taxon>
        <taxon>Viridiplantae</taxon>
        <taxon>Streptophyta</taxon>
        <taxon>Embryophyta</taxon>
        <taxon>Tracheophyta</taxon>
        <taxon>Spermatophyta</taxon>
        <taxon>Magnoliopsida</taxon>
        <taxon>Liliopsida</taxon>
        <taxon>Acoraceae</taxon>
        <taxon>Acorus</taxon>
    </lineage>
</organism>
<reference evidence="4" key="2">
    <citation type="submission" date="2023-06" db="EMBL/GenBank/DDBJ databases">
        <authorList>
            <person name="Ma L."/>
            <person name="Liu K.-W."/>
            <person name="Li Z."/>
            <person name="Hsiao Y.-Y."/>
            <person name="Qi Y."/>
            <person name="Fu T."/>
            <person name="Tang G."/>
            <person name="Zhang D."/>
            <person name="Sun W.-H."/>
            <person name="Liu D.-K."/>
            <person name="Li Y."/>
            <person name="Chen G.-Z."/>
            <person name="Liu X.-D."/>
            <person name="Liao X.-Y."/>
            <person name="Jiang Y.-T."/>
            <person name="Yu X."/>
            <person name="Hao Y."/>
            <person name="Huang J."/>
            <person name="Zhao X.-W."/>
            <person name="Ke S."/>
            <person name="Chen Y.-Y."/>
            <person name="Wu W.-L."/>
            <person name="Hsu J.-L."/>
            <person name="Lin Y.-F."/>
            <person name="Huang M.-D."/>
            <person name="Li C.-Y."/>
            <person name="Huang L."/>
            <person name="Wang Z.-W."/>
            <person name="Zhao X."/>
            <person name="Zhong W.-Y."/>
            <person name="Peng D.-H."/>
            <person name="Ahmad S."/>
            <person name="Lan S."/>
            <person name="Zhang J.-S."/>
            <person name="Tsai W.-C."/>
            <person name="Van De Peer Y."/>
            <person name="Liu Z.-J."/>
        </authorList>
    </citation>
    <scope>NUCLEOTIDE SEQUENCE</scope>
    <source>
        <strain evidence="4">CP</strain>
        <tissue evidence="4">Leaves</tissue>
    </source>
</reference>
<keyword evidence="2" id="KW-0862">Zinc</keyword>
<dbReference type="InterPro" id="IPR011011">
    <property type="entry name" value="Znf_FYVE_PHD"/>
</dbReference>
<feature type="compositionally biased region" description="Basic and acidic residues" evidence="3">
    <location>
        <begin position="198"/>
        <end position="209"/>
    </location>
</feature>
<dbReference type="PANTHER" id="PTHR47863:SF5">
    <property type="entry name" value="HOMEODOMAIN-LIKE PROTEIN WITH RING_FYVE_PHD-TYPE ZINC FINGER DOMAIN-CONTAINING PROTEIN-RELATED"/>
    <property type="match status" value="1"/>
</dbReference>
<evidence type="ECO:0008006" key="6">
    <source>
        <dbReference type="Google" id="ProtNLM"/>
    </source>
</evidence>
<dbReference type="GO" id="GO:0008270">
    <property type="term" value="F:zinc ion binding"/>
    <property type="evidence" value="ECO:0007669"/>
    <property type="project" value="UniProtKB-KW"/>
</dbReference>
<keyword evidence="1" id="KW-0863">Zinc-finger</keyword>
<evidence type="ECO:0000256" key="3">
    <source>
        <dbReference type="SAM" id="MobiDB-lite"/>
    </source>
</evidence>
<gene>
    <name evidence="4" type="ORF">QJS10_CPA10g00727</name>
</gene>
<evidence type="ECO:0000313" key="4">
    <source>
        <dbReference type="EMBL" id="KAK1306855.1"/>
    </source>
</evidence>
<dbReference type="Proteomes" id="UP001180020">
    <property type="component" value="Unassembled WGS sequence"/>
</dbReference>
<evidence type="ECO:0000256" key="2">
    <source>
        <dbReference type="ARBA" id="ARBA00022833"/>
    </source>
</evidence>
<protein>
    <recommendedName>
        <fullName evidence="6">Zinc finger PHD-type domain-containing protein</fullName>
    </recommendedName>
</protein>
<accession>A0AAV9E1Q9</accession>
<dbReference type="SUPFAM" id="SSF57903">
    <property type="entry name" value="FYVE/PHD zinc finger"/>
    <property type="match status" value="1"/>
</dbReference>
<dbReference type="PANTHER" id="PTHR47863">
    <property type="entry name" value="RING/FYVE/PHD ZINC FINGER SUPERFAMILY PROTEIN"/>
    <property type="match status" value="1"/>
</dbReference>
<dbReference type="Gene3D" id="3.30.40.10">
    <property type="entry name" value="Zinc/RING finger domain, C3HC4 (zinc finger)"/>
    <property type="match status" value="1"/>
</dbReference>
<proteinExistence type="predicted"/>
<sequence length="350" mass="38185">MHDLIDRVPGFLSGSSDAARERVGLRCLEEWVDMDPGPGDSRPCLDETSTSAAAVEVLGRPIEVGSRCEDVLSRLVKKVRAFCSSGQVEPAGITISPSWVHQAASISAGRLASRPICEARHSGKERSLKNLPRVCTIHVCCPGHVHPKKLKRITSDGRTELSKQNSAALTSGSRNEIFLDDIPVYIRECANINTSTSDRPKDSRNDKYSAKALSVKQKSVSNTSITKAKKIHNSPEKERRCTAEPFPQESVHIDEAEFVSDPNHIVEVSSKDHGCPDAAPNDILETDIINAEKEKFLSSQNIFSQQSLMEDLTQQKVCIKCNDGVPLLNCSSSGCPVVVHENCMGLSTLN</sequence>
<comment type="caution">
    <text evidence="4">The sequence shown here is derived from an EMBL/GenBank/DDBJ whole genome shotgun (WGS) entry which is preliminary data.</text>
</comment>
<dbReference type="AlphaFoldDB" id="A0AAV9E1Q9"/>
<keyword evidence="5" id="KW-1185">Reference proteome</keyword>
<keyword evidence="1" id="KW-0479">Metal-binding</keyword>
<evidence type="ECO:0000256" key="1">
    <source>
        <dbReference type="ARBA" id="ARBA00022771"/>
    </source>
</evidence>
<feature type="region of interest" description="Disordered" evidence="3">
    <location>
        <begin position="194"/>
        <end position="213"/>
    </location>
</feature>
<name>A0AAV9E1Q9_ACOCL</name>
<evidence type="ECO:0000313" key="5">
    <source>
        <dbReference type="Proteomes" id="UP001180020"/>
    </source>
</evidence>
<dbReference type="EMBL" id="JAUJYO010000010">
    <property type="protein sequence ID" value="KAK1306855.1"/>
    <property type="molecule type" value="Genomic_DNA"/>
</dbReference>